<sequence>MFIFLINVIIIPKMNPILNPFNDSETAIDKNFDFDKYLKQFEDFYHCGEKKSLFCDKDTLMNLKVSGEIEMLILLVNTFIKEVEEKIIHQKKLKDDAERMLVRLTLDPNRSSNEINIMKDLMDDIEQYNSNIKSKKIELVELKNFEKFIEIFDNR</sequence>
<reference evidence="2" key="1">
    <citation type="submission" date="2019-07" db="EMBL/GenBank/DDBJ databases">
        <title>The discovery of a new lineage B mimivirus raises questions about particles surface fibrils.</title>
        <authorList>
            <person name="Silva L.K.S."/>
            <person name="Rodrigues R.A.L."/>
            <person name="Andrade A.C.S.P."/>
            <person name="Hikida H."/>
            <person name="Andreani J."/>
            <person name="Levasseur A."/>
            <person name="La Scola B."/>
            <person name="Abrahao J.S."/>
        </authorList>
    </citation>
    <scope>NUCLEOTIDE SEQUENCE</scope>
    <source>
        <strain evidence="2">B60</strain>
    </source>
</reference>
<proteinExistence type="predicted"/>
<protein>
    <submittedName>
        <fullName evidence="2">Uncharacterized protein</fullName>
    </submittedName>
</protein>
<dbReference type="EMBL" id="MN175499">
    <property type="protein sequence ID" value="QID06653.1"/>
    <property type="molecule type" value="Genomic_DNA"/>
</dbReference>
<feature type="coiled-coil region" evidence="1">
    <location>
        <begin position="80"/>
        <end position="138"/>
    </location>
</feature>
<accession>A0A6G6ADY5</accession>
<evidence type="ECO:0000313" key="2">
    <source>
        <dbReference type="EMBL" id="QID06653.1"/>
    </source>
</evidence>
<organism evidence="2">
    <name type="scientific">Borely moumouvirus</name>
    <dbReference type="NCBI Taxonomy" id="2712067"/>
    <lineage>
        <taxon>Viruses</taxon>
        <taxon>Varidnaviria</taxon>
        <taxon>Bamfordvirae</taxon>
        <taxon>Nucleocytoviricota</taxon>
        <taxon>Megaviricetes</taxon>
        <taxon>Imitervirales</taxon>
        <taxon>Mimiviridae</taxon>
        <taxon>Megamimivirinae</taxon>
        <taxon>Moumouvirus</taxon>
    </lineage>
</organism>
<evidence type="ECO:0000256" key="1">
    <source>
        <dbReference type="SAM" id="Coils"/>
    </source>
</evidence>
<name>A0A6G6ADY5_9VIRU</name>
<keyword evidence="1" id="KW-0175">Coiled coil</keyword>